<dbReference type="Gene3D" id="3.90.550.10">
    <property type="entry name" value="Spore Coat Polysaccharide Biosynthesis Protein SpsA, Chain A"/>
    <property type="match status" value="1"/>
</dbReference>
<accession>A0ABT3NFH8</accession>
<reference evidence="2 3" key="1">
    <citation type="submission" date="2022-11" db="EMBL/GenBank/DDBJ databases">
        <title>Acinetobacter entericus sp. nov., isolated from the gut of the plastic-eating larvae of the Coleoptera insect Zophobas atratus.</title>
        <authorList>
            <person name="Dong X."/>
            <person name="Yang Y."/>
        </authorList>
    </citation>
    <scope>NUCLEOTIDE SEQUENCE [LARGE SCALE GENOMIC DNA]</scope>
    <source>
        <strain evidence="2 3">BIT-DXN8</strain>
    </source>
</reference>
<protein>
    <submittedName>
        <fullName evidence="2">Glycosyltransferase</fullName>
        <ecNumber evidence="2">2.4.-.-</ecNumber>
    </submittedName>
</protein>
<sequence>MALATFNGEKFLVQQMDSLLSQDYPNLEIVISDDCSSDRTWEILQHYAVNDDRIKLLPREKNLGYVHNFIRVFMACKGEFISPCDQDDIWYQNKTSRLYESIGDATLTYCNNRFINEHNKSLGKRFSDTVSMISGSDSRNLLFCATVLGHTMLFRRDLLNFNVRLDIAPYIDWILSFLAAENGSIIYLDEVLVDWRQHGDSATAHIRKKLKGSKEKALKADQEHLKACLLIPSKHHDFILVAFLAWNKWVNSYINFSMFRLVIRYGSITHRAHAARFPALKYLLGYKLKKLLRPNHY</sequence>
<dbReference type="InterPro" id="IPR029044">
    <property type="entry name" value="Nucleotide-diphossugar_trans"/>
</dbReference>
<keyword evidence="2" id="KW-0808">Transferase</keyword>
<keyword evidence="2" id="KW-0328">Glycosyltransferase</keyword>
<keyword evidence="3" id="KW-1185">Reference proteome</keyword>
<dbReference type="PANTHER" id="PTHR22916:SF3">
    <property type="entry name" value="UDP-GLCNAC:BETAGAL BETA-1,3-N-ACETYLGLUCOSAMINYLTRANSFERASE-LIKE PROTEIN 1"/>
    <property type="match status" value="1"/>
</dbReference>
<gene>
    <name evidence="2" type="ORF">OKC24_03675</name>
</gene>
<dbReference type="SUPFAM" id="SSF53448">
    <property type="entry name" value="Nucleotide-diphospho-sugar transferases"/>
    <property type="match status" value="1"/>
</dbReference>
<dbReference type="PANTHER" id="PTHR22916">
    <property type="entry name" value="GLYCOSYLTRANSFERASE"/>
    <property type="match status" value="1"/>
</dbReference>
<dbReference type="Pfam" id="PF00535">
    <property type="entry name" value="Glycos_transf_2"/>
    <property type="match status" value="1"/>
</dbReference>
<feature type="domain" description="Glycosyltransferase 2-like" evidence="1">
    <location>
        <begin position="4"/>
        <end position="158"/>
    </location>
</feature>
<evidence type="ECO:0000313" key="3">
    <source>
        <dbReference type="Proteomes" id="UP001209682"/>
    </source>
</evidence>
<dbReference type="InterPro" id="IPR001173">
    <property type="entry name" value="Glyco_trans_2-like"/>
</dbReference>
<name>A0ABT3NFH8_9GAMM</name>
<dbReference type="EC" id="2.4.-.-" evidence="2"/>
<dbReference type="GO" id="GO:0016757">
    <property type="term" value="F:glycosyltransferase activity"/>
    <property type="evidence" value="ECO:0007669"/>
    <property type="project" value="UniProtKB-KW"/>
</dbReference>
<evidence type="ECO:0000259" key="1">
    <source>
        <dbReference type="Pfam" id="PF00535"/>
    </source>
</evidence>
<proteinExistence type="predicted"/>
<organism evidence="2 3">
    <name type="scientific">Acinetobacter entericus</name>
    <dbReference type="NCBI Taxonomy" id="2989714"/>
    <lineage>
        <taxon>Bacteria</taxon>
        <taxon>Pseudomonadati</taxon>
        <taxon>Pseudomonadota</taxon>
        <taxon>Gammaproteobacteria</taxon>
        <taxon>Moraxellales</taxon>
        <taxon>Moraxellaceae</taxon>
        <taxon>Acinetobacter</taxon>
    </lineage>
</organism>
<evidence type="ECO:0000313" key="2">
    <source>
        <dbReference type="EMBL" id="MCW8038282.1"/>
    </source>
</evidence>
<dbReference type="Proteomes" id="UP001209682">
    <property type="component" value="Unassembled WGS sequence"/>
</dbReference>
<dbReference type="EMBL" id="JAPEQW010000003">
    <property type="protein sequence ID" value="MCW8038282.1"/>
    <property type="molecule type" value="Genomic_DNA"/>
</dbReference>
<comment type="caution">
    <text evidence="2">The sequence shown here is derived from an EMBL/GenBank/DDBJ whole genome shotgun (WGS) entry which is preliminary data.</text>
</comment>